<comment type="caution">
    <text evidence="4">The sequence shown here is derived from an EMBL/GenBank/DDBJ whole genome shotgun (WGS) entry which is preliminary data.</text>
</comment>
<feature type="domain" description="CCHC-type" evidence="3">
    <location>
        <begin position="116"/>
        <end position="132"/>
    </location>
</feature>
<feature type="non-terminal residue" evidence="4">
    <location>
        <position position="1"/>
    </location>
</feature>
<dbReference type="GO" id="GO:0008270">
    <property type="term" value="F:zinc ion binding"/>
    <property type="evidence" value="ECO:0007669"/>
    <property type="project" value="UniProtKB-KW"/>
</dbReference>
<feature type="non-terminal residue" evidence="4">
    <location>
        <position position="502"/>
    </location>
</feature>
<dbReference type="PANTHER" id="PTHR46486:SF1">
    <property type="entry name" value="CCHC-TYPE DOMAIN-CONTAINING PROTEIN"/>
    <property type="match status" value="1"/>
</dbReference>
<reference evidence="4" key="1">
    <citation type="journal article" date="2021" name="Cell">
        <title>Tracing the genetic footprints of vertebrate landing in non-teleost ray-finned fishes.</title>
        <authorList>
            <person name="Bi X."/>
            <person name="Wang K."/>
            <person name="Yang L."/>
            <person name="Pan H."/>
            <person name="Jiang H."/>
            <person name="Wei Q."/>
            <person name="Fang M."/>
            <person name="Yu H."/>
            <person name="Zhu C."/>
            <person name="Cai Y."/>
            <person name="He Y."/>
            <person name="Gan X."/>
            <person name="Zeng H."/>
            <person name="Yu D."/>
            <person name="Zhu Y."/>
            <person name="Jiang H."/>
            <person name="Qiu Q."/>
            <person name="Yang H."/>
            <person name="Zhang Y.E."/>
            <person name="Wang W."/>
            <person name="Zhu M."/>
            <person name="He S."/>
            <person name="Zhang G."/>
        </authorList>
    </citation>
    <scope>NUCLEOTIDE SEQUENCE</scope>
    <source>
        <strain evidence="4">Allg_001</strain>
    </source>
</reference>
<dbReference type="Gene3D" id="4.10.60.10">
    <property type="entry name" value="Zinc finger, CCHC-type"/>
    <property type="match status" value="1"/>
</dbReference>
<dbReference type="PANTHER" id="PTHR46486">
    <property type="entry name" value="CCHC-TYPE DOMAIN-CONTAINING PROTEIN"/>
    <property type="match status" value="1"/>
</dbReference>
<dbReference type="GO" id="GO:0003676">
    <property type="term" value="F:nucleic acid binding"/>
    <property type="evidence" value="ECO:0007669"/>
    <property type="project" value="InterPro"/>
</dbReference>
<keyword evidence="1" id="KW-0863">Zinc-finger</keyword>
<feature type="domain" description="CCHC-type" evidence="3">
    <location>
        <begin position="80"/>
        <end position="95"/>
    </location>
</feature>
<feature type="compositionally biased region" description="Basic and acidic residues" evidence="2">
    <location>
        <begin position="179"/>
        <end position="193"/>
    </location>
</feature>
<evidence type="ECO:0000313" key="4">
    <source>
        <dbReference type="EMBL" id="MBN3312091.1"/>
    </source>
</evidence>
<sequence length="502" mass="56262">MFNPYVPEGDIVCYLKRFVDIQGVGEKLMDRKGYWTGKRRYRVRLRPDGQAPDGLLHPPASFFIGANNGYCYYYGQPAVCRRCGKPEHNAADCRELICRRCEGVGHSAVNCTAKPKCNLCGGEGHIFKDCEQRKKSFAEIVQGSRSAPAARTEGHRSEEEMDSADMEEAGEVSTAGTEDTTRGRELTGGESKEVSSGLEVMKEVVGGMSWGDMAEEMESGQVHTKHKCKRKNLEPDEELIRKAGRSADNMEVEVEKDYLASTGMGAQGGIAISIPTFQDVLSESSCSPGPNLIIEETPLQSQEEVRSLPGGMPEERAEVWFDAGLSSKFLRLCRWDEKTASVKWPEHFEGSVFEKRGIRVRPVVNDGDISAIQLYAGDSRDVAQQRYRVADLVRTWVEDVEKDEVNFEQKKFRRKETLKAKLVVPREFLHACKLVDGSVIYPPDTGGICSMLQGFKSVRVEAERSRERVVGLLVCGTFEREMREVYVRFSCLVREWSQKGCC</sequence>
<dbReference type="InterPro" id="IPR057811">
    <property type="entry name" value="RBD_ZCCHC3_2nd"/>
</dbReference>
<evidence type="ECO:0000256" key="2">
    <source>
        <dbReference type="SAM" id="MobiDB-lite"/>
    </source>
</evidence>
<dbReference type="AlphaFoldDB" id="A0A8J7NJA1"/>
<keyword evidence="1" id="KW-0479">Metal-binding</keyword>
<dbReference type="Pfam" id="PF23058">
    <property type="entry name" value="RBD_ZCCHC3_2nd"/>
    <property type="match status" value="1"/>
</dbReference>
<feature type="compositionally biased region" description="Acidic residues" evidence="2">
    <location>
        <begin position="159"/>
        <end position="170"/>
    </location>
</feature>
<keyword evidence="1" id="KW-0862">Zinc</keyword>
<dbReference type="SMART" id="SM00343">
    <property type="entry name" value="ZnF_C2HC"/>
    <property type="match status" value="3"/>
</dbReference>
<feature type="region of interest" description="Disordered" evidence="2">
    <location>
        <begin position="142"/>
        <end position="196"/>
    </location>
</feature>
<organism evidence="4 5">
    <name type="scientific">Atractosteus spatula</name>
    <name type="common">Alligator gar</name>
    <name type="synonym">Lepisosteus spatula</name>
    <dbReference type="NCBI Taxonomy" id="7917"/>
    <lineage>
        <taxon>Eukaryota</taxon>
        <taxon>Metazoa</taxon>
        <taxon>Chordata</taxon>
        <taxon>Craniata</taxon>
        <taxon>Vertebrata</taxon>
        <taxon>Euteleostomi</taxon>
        <taxon>Actinopterygii</taxon>
        <taxon>Neopterygii</taxon>
        <taxon>Holostei</taxon>
        <taxon>Semionotiformes</taxon>
        <taxon>Lepisosteidae</taxon>
        <taxon>Atractosteus</taxon>
    </lineage>
</organism>
<dbReference type="EMBL" id="JAAWVO010004278">
    <property type="protein sequence ID" value="MBN3312091.1"/>
    <property type="molecule type" value="Genomic_DNA"/>
</dbReference>
<evidence type="ECO:0000256" key="1">
    <source>
        <dbReference type="PROSITE-ProRule" id="PRU00047"/>
    </source>
</evidence>
<protein>
    <submittedName>
        <fullName evidence="4">ZCHC3 protein</fullName>
    </submittedName>
</protein>
<proteinExistence type="predicted"/>
<gene>
    <name evidence="4" type="primary">Zcchc3_20</name>
    <name evidence="4" type="ORF">GTO95_0003065</name>
</gene>
<evidence type="ECO:0000313" key="5">
    <source>
        <dbReference type="Proteomes" id="UP000736164"/>
    </source>
</evidence>
<dbReference type="Proteomes" id="UP000736164">
    <property type="component" value="Unassembled WGS sequence"/>
</dbReference>
<keyword evidence="5" id="KW-1185">Reference proteome</keyword>
<accession>A0A8J7NJA1</accession>
<dbReference type="InterPro" id="IPR001878">
    <property type="entry name" value="Znf_CCHC"/>
</dbReference>
<dbReference type="PROSITE" id="PS50158">
    <property type="entry name" value="ZF_CCHC"/>
    <property type="match status" value="2"/>
</dbReference>
<name>A0A8J7NJA1_ATRSP</name>
<evidence type="ECO:0000259" key="3">
    <source>
        <dbReference type="PROSITE" id="PS50158"/>
    </source>
</evidence>
<dbReference type="InterPro" id="IPR036875">
    <property type="entry name" value="Znf_CCHC_sf"/>
</dbReference>
<dbReference type="SUPFAM" id="SSF57756">
    <property type="entry name" value="Retrovirus zinc finger-like domains"/>
    <property type="match status" value="1"/>
</dbReference>